<dbReference type="AlphaFoldDB" id="A0A316G541"/>
<feature type="region of interest" description="Disordered" evidence="1">
    <location>
        <begin position="39"/>
        <end position="60"/>
    </location>
</feature>
<gene>
    <name evidence="2" type="ORF">C7455_1235</name>
</gene>
<reference evidence="2 3" key="1">
    <citation type="submission" date="2018-05" db="EMBL/GenBank/DDBJ databases">
        <title>Genomic Encyclopedia of Type Strains, Phase IV (KMG-IV): sequencing the most valuable type-strain genomes for metagenomic binning, comparative biology and taxonomic classification.</title>
        <authorList>
            <person name="Goeker M."/>
        </authorList>
    </citation>
    <scope>NUCLEOTIDE SEQUENCE [LARGE SCALE GENOMIC DNA]</scope>
    <source>
        <strain evidence="2 3">DSM 16097</strain>
    </source>
</reference>
<proteinExistence type="predicted"/>
<keyword evidence="3" id="KW-1185">Reference proteome</keyword>
<organism evidence="2 3">
    <name type="scientific">Roseicyclus mahoneyensis</name>
    <dbReference type="NCBI Taxonomy" id="164332"/>
    <lineage>
        <taxon>Bacteria</taxon>
        <taxon>Pseudomonadati</taxon>
        <taxon>Pseudomonadota</taxon>
        <taxon>Alphaproteobacteria</taxon>
        <taxon>Rhodobacterales</taxon>
        <taxon>Roseobacteraceae</taxon>
        <taxon>Roseicyclus</taxon>
    </lineage>
</organism>
<dbReference type="EMBL" id="QGGW01000023">
    <property type="protein sequence ID" value="PWK54890.1"/>
    <property type="molecule type" value="Genomic_DNA"/>
</dbReference>
<dbReference type="Proteomes" id="UP000245708">
    <property type="component" value="Unassembled WGS sequence"/>
</dbReference>
<name>A0A316G541_9RHOB</name>
<comment type="caution">
    <text evidence="2">The sequence shown here is derived from an EMBL/GenBank/DDBJ whole genome shotgun (WGS) entry which is preliminary data.</text>
</comment>
<sequence length="60" mass="6642">MTREPSFPLQDLSVDAQRARADEVVLRLVGLLARQVVRDELSGAVSNPDTESHHDQTDEA</sequence>
<evidence type="ECO:0000313" key="3">
    <source>
        <dbReference type="Proteomes" id="UP000245708"/>
    </source>
</evidence>
<dbReference type="RefSeq" id="WP_109671154.1">
    <property type="nucleotide sequence ID" value="NZ_QGGW01000023.1"/>
</dbReference>
<feature type="compositionally biased region" description="Basic and acidic residues" evidence="1">
    <location>
        <begin position="50"/>
        <end position="60"/>
    </location>
</feature>
<evidence type="ECO:0000256" key="1">
    <source>
        <dbReference type="SAM" id="MobiDB-lite"/>
    </source>
</evidence>
<protein>
    <submittedName>
        <fullName evidence="2">Uncharacterized protein</fullName>
    </submittedName>
</protein>
<accession>A0A316G541</accession>
<evidence type="ECO:0000313" key="2">
    <source>
        <dbReference type="EMBL" id="PWK54890.1"/>
    </source>
</evidence>